<dbReference type="AlphaFoldDB" id="A0A4R3ND43"/>
<dbReference type="EMBL" id="SMAN01000004">
    <property type="protein sequence ID" value="TCT25069.1"/>
    <property type="molecule type" value="Genomic_DNA"/>
</dbReference>
<name>A0A4R3ND43_9BACI</name>
<gene>
    <name evidence="3" type="ORF">EDD68_104140</name>
</gene>
<proteinExistence type="predicted"/>
<dbReference type="OrthoDB" id="1715058at2"/>
<dbReference type="Proteomes" id="UP000294650">
    <property type="component" value="Unassembled WGS sequence"/>
</dbReference>
<evidence type="ECO:0000256" key="1">
    <source>
        <dbReference type="SAM" id="MobiDB-lite"/>
    </source>
</evidence>
<comment type="caution">
    <text evidence="3">The sequence shown here is derived from an EMBL/GenBank/DDBJ whole genome shotgun (WGS) entry which is preliminary data.</text>
</comment>
<feature type="domain" description="GerMN" evidence="2">
    <location>
        <begin position="249"/>
        <end position="338"/>
    </location>
</feature>
<accession>A0A4R3ND43</accession>
<keyword evidence="4" id="KW-1185">Reference proteome</keyword>
<evidence type="ECO:0000259" key="2">
    <source>
        <dbReference type="SMART" id="SM00909"/>
    </source>
</evidence>
<evidence type="ECO:0000313" key="4">
    <source>
        <dbReference type="Proteomes" id="UP000294650"/>
    </source>
</evidence>
<feature type="domain" description="GerMN" evidence="2">
    <location>
        <begin position="97"/>
        <end position="188"/>
    </location>
</feature>
<protein>
    <submittedName>
        <fullName evidence="3">Germination protein M</fullName>
    </submittedName>
</protein>
<organism evidence="3 4">
    <name type="scientific">Melghiribacillus thermohalophilus</name>
    <dbReference type="NCBI Taxonomy" id="1324956"/>
    <lineage>
        <taxon>Bacteria</taxon>
        <taxon>Bacillati</taxon>
        <taxon>Bacillota</taxon>
        <taxon>Bacilli</taxon>
        <taxon>Bacillales</taxon>
        <taxon>Bacillaceae</taxon>
        <taxon>Melghiribacillus</taxon>
    </lineage>
</organism>
<sequence>MQKRLKWMIPGILSVSMILNGCMFEGEQSLEEMDPPPEDVEMIDDLENTEDQTDEQGDRTSEPVSNTTERTLYLIDQNGFVVPQILQLPAAESKEVARQSLEYLVIGGPVSNLLPNGFQAVLPAGTEVNGLNLQEDGTLIVDVSEEFTNYRPEDELKILQAMTFTLTQFDSIERIKLRINGKDQEVMPVNGTPISEGFSRDQGINVFAGDVYDLLDSKAVTLYYPAQHDNEYYYVPVTIPIQTKENDMYEAVVQALMDGPSAELPLLNVFRENVQLTEDPEFTDGILTLTFNESIFSQPENQVISDEVMTSLVLSLTELPGIEAVQVQVEGHEQVFQESGEELSEPVTREKMQQIGSI</sequence>
<dbReference type="Pfam" id="PF10646">
    <property type="entry name" value="Germane"/>
    <property type="match status" value="2"/>
</dbReference>
<reference evidence="3 4" key="1">
    <citation type="submission" date="2019-03" db="EMBL/GenBank/DDBJ databases">
        <title>Genomic Encyclopedia of Type Strains, Phase IV (KMG-IV): sequencing the most valuable type-strain genomes for metagenomic binning, comparative biology and taxonomic classification.</title>
        <authorList>
            <person name="Goeker M."/>
        </authorList>
    </citation>
    <scope>NUCLEOTIDE SEQUENCE [LARGE SCALE GENOMIC DNA]</scope>
    <source>
        <strain evidence="3 4">DSM 25894</strain>
    </source>
</reference>
<feature type="region of interest" description="Disordered" evidence="1">
    <location>
        <begin position="338"/>
        <end position="358"/>
    </location>
</feature>
<evidence type="ECO:0000313" key="3">
    <source>
        <dbReference type="EMBL" id="TCT25069.1"/>
    </source>
</evidence>
<dbReference type="RefSeq" id="WP_132371230.1">
    <property type="nucleotide sequence ID" value="NZ_SMAN01000004.1"/>
</dbReference>
<dbReference type="SMART" id="SM00909">
    <property type="entry name" value="Germane"/>
    <property type="match status" value="2"/>
</dbReference>
<dbReference type="InterPro" id="IPR019606">
    <property type="entry name" value="GerMN"/>
</dbReference>